<evidence type="ECO:0000313" key="6">
    <source>
        <dbReference type="EMBL" id="GGH72101.1"/>
    </source>
</evidence>
<protein>
    <submittedName>
        <fullName evidence="6">Metallophosphoesterase</fullName>
    </submittedName>
</protein>
<dbReference type="Proteomes" id="UP000602050">
    <property type="component" value="Unassembled WGS sequence"/>
</dbReference>
<comment type="cofactor">
    <cofactor evidence="1">
        <name>a divalent metal cation</name>
        <dbReference type="ChEBI" id="CHEBI:60240"/>
    </cofactor>
</comment>
<dbReference type="InterPro" id="IPR004843">
    <property type="entry name" value="Calcineurin-like_PHP"/>
</dbReference>
<evidence type="ECO:0000256" key="2">
    <source>
        <dbReference type="ARBA" id="ARBA00022723"/>
    </source>
</evidence>
<dbReference type="AlphaFoldDB" id="A0A8J2ZQ45"/>
<dbReference type="FunFam" id="3.60.21.10:FF:000028">
    <property type="entry name" value="Putative metallophosphoesterase"/>
    <property type="match status" value="1"/>
</dbReference>
<dbReference type="RefSeq" id="WP_188391154.1">
    <property type="nucleotide sequence ID" value="NZ_BMEV01000011.1"/>
</dbReference>
<dbReference type="InterPro" id="IPR051158">
    <property type="entry name" value="Metallophosphoesterase_sf"/>
</dbReference>
<comment type="caution">
    <text evidence="6">The sequence shown here is derived from an EMBL/GenBank/DDBJ whole genome shotgun (WGS) entry which is preliminary data.</text>
</comment>
<feature type="domain" description="Calcineurin-like phosphoesterase" evidence="5">
    <location>
        <begin position="56"/>
        <end position="220"/>
    </location>
</feature>
<evidence type="ECO:0000256" key="3">
    <source>
        <dbReference type="ARBA" id="ARBA00022801"/>
    </source>
</evidence>
<dbReference type="GO" id="GO:0008758">
    <property type="term" value="F:UDP-2,3-diacylglucosamine hydrolase activity"/>
    <property type="evidence" value="ECO:0007669"/>
    <property type="project" value="TreeGrafter"/>
</dbReference>
<comment type="similarity">
    <text evidence="4">Belongs to the metallophosphoesterase superfamily.</text>
</comment>
<dbReference type="GO" id="GO:0016020">
    <property type="term" value="C:membrane"/>
    <property type="evidence" value="ECO:0007669"/>
    <property type="project" value="GOC"/>
</dbReference>
<dbReference type="PANTHER" id="PTHR31302">
    <property type="entry name" value="TRANSMEMBRANE PROTEIN WITH METALLOPHOSPHOESTERASE DOMAIN-RELATED"/>
    <property type="match status" value="1"/>
</dbReference>
<keyword evidence="7" id="KW-1185">Reference proteome</keyword>
<dbReference type="CDD" id="cd07385">
    <property type="entry name" value="MPP_YkuE_C"/>
    <property type="match status" value="1"/>
</dbReference>
<proteinExistence type="inferred from homology"/>
<dbReference type="Pfam" id="PF00149">
    <property type="entry name" value="Metallophos"/>
    <property type="match status" value="1"/>
</dbReference>
<dbReference type="GO" id="GO:0009245">
    <property type="term" value="P:lipid A biosynthetic process"/>
    <property type="evidence" value="ECO:0007669"/>
    <property type="project" value="TreeGrafter"/>
</dbReference>
<dbReference type="PANTHER" id="PTHR31302:SF25">
    <property type="entry name" value="PHOSPHOESTERASE"/>
    <property type="match status" value="1"/>
</dbReference>
<dbReference type="EMBL" id="BMEV01000011">
    <property type="protein sequence ID" value="GGH72101.1"/>
    <property type="molecule type" value="Genomic_DNA"/>
</dbReference>
<dbReference type="SUPFAM" id="SSF56300">
    <property type="entry name" value="Metallo-dependent phosphatases"/>
    <property type="match status" value="1"/>
</dbReference>
<accession>A0A8J2ZQ45</accession>
<dbReference type="GO" id="GO:0046872">
    <property type="term" value="F:metal ion binding"/>
    <property type="evidence" value="ECO:0007669"/>
    <property type="project" value="UniProtKB-KW"/>
</dbReference>
<organism evidence="6 7">
    <name type="scientific">Compostibacillus humi</name>
    <dbReference type="NCBI Taxonomy" id="1245525"/>
    <lineage>
        <taxon>Bacteria</taxon>
        <taxon>Bacillati</taxon>
        <taxon>Bacillota</taxon>
        <taxon>Bacilli</taxon>
        <taxon>Bacillales</taxon>
        <taxon>Bacillaceae</taxon>
        <taxon>Compostibacillus</taxon>
    </lineage>
</organism>
<dbReference type="Gene3D" id="3.60.21.10">
    <property type="match status" value="1"/>
</dbReference>
<keyword evidence="3" id="KW-0378">Hydrolase</keyword>
<sequence length="283" mass="32328">MNRRSFLKKGLTSLFVLLGIGSGGYLYAREIEPSLIEIRKEKIFSDKIARQFDNYTIIQFSDTHVGFHYSIDQLHELIHLINAQEPDMIVFTGDLVDNPNKFHDYGRLQEALSMLTAKDGKYWIYGNHDHGGYGTEIIRQCMDNSGFVLLQNSHTVIQREREKLILAGIDDGMLGKPDFEHTLRSVSENDFTILLAHEPDLADKAVHYTVDVQLSGHSHGGQIRLPFIGHVYTPLMAEKYVRGKFVLNPNFTLFVNSGIGTTRLPYRLFCQPEIHVYQLKSSR</sequence>
<gene>
    <name evidence="6" type="ORF">GCM10010978_08700</name>
</gene>
<evidence type="ECO:0000313" key="7">
    <source>
        <dbReference type="Proteomes" id="UP000602050"/>
    </source>
</evidence>
<reference evidence="6" key="2">
    <citation type="submission" date="2020-09" db="EMBL/GenBank/DDBJ databases">
        <authorList>
            <person name="Sun Q."/>
            <person name="Zhou Y."/>
        </authorList>
    </citation>
    <scope>NUCLEOTIDE SEQUENCE</scope>
    <source>
        <strain evidence="6">CGMCC 1.12360</strain>
    </source>
</reference>
<dbReference type="InterPro" id="IPR029052">
    <property type="entry name" value="Metallo-depent_PP-like"/>
</dbReference>
<reference evidence="6" key="1">
    <citation type="journal article" date="2014" name="Int. J. Syst. Evol. Microbiol.">
        <title>Complete genome sequence of Corynebacterium casei LMG S-19264T (=DSM 44701T), isolated from a smear-ripened cheese.</title>
        <authorList>
            <consortium name="US DOE Joint Genome Institute (JGI-PGF)"/>
            <person name="Walter F."/>
            <person name="Albersmeier A."/>
            <person name="Kalinowski J."/>
            <person name="Ruckert C."/>
        </authorList>
    </citation>
    <scope>NUCLEOTIDE SEQUENCE</scope>
    <source>
        <strain evidence="6">CGMCC 1.12360</strain>
    </source>
</reference>
<evidence type="ECO:0000256" key="4">
    <source>
        <dbReference type="ARBA" id="ARBA00061089"/>
    </source>
</evidence>
<keyword evidence="2" id="KW-0479">Metal-binding</keyword>
<evidence type="ECO:0000256" key="1">
    <source>
        <dbReference type="ARBA" id="ARBA00001968"/>
    </source>
</evidence>
<evidence type="ECO:0000259" key="5">
    <source>
        <dbReference type="Pfam" id="PF00149"/>
    </source>
</evidence>
<name>A0A8J2ZQ45_9BACI</name>